<dbReference type="GO" id="GO:0051607">
    <property type="term" value="P:defense response to virus"/>
    <property type="evidence" value="ECO:0007669"/>
    <property type="project" value="UniProtKB-KW"/>
</dbReference>
<dbReference type="OrthoDB" id="2082416at2"/>
<dbReference type="eggNOG" id="COG1746">
    <property type="taxonomic scope" value="Bacteria"/>
</dbReference>
<dbReference type="CDD" id="cd05400">
    <property type="entry name" value="NT_2-5OAS_ClassI-CCAase"/>
    <property type="match status" value="1"/>
</dbReference>
<accession>A0A249PKY1</accession>
<keyword evidence="3" id="KW-1185">Reference proteome</keyword>
<gene>
    <name evidence="2" type="ORF">SJ05684_b55890</name>
</gene>
<dbReference type="EMBL" id="CP023068">
    <property type="protein sequence ID" value="ASY66571.1"/>
    <property type="molecule type" value="Genomic_DNA"/>
</dbReference>
<dbReference type="STRING" id="716928.GCA_000261485_04483"/>
<dbReference type="Pfam" id="PF18144">
    <property type="entry name" value="SMODS"/>
    <property type="match status" value="1"/>
</dbReference>
<evidence type="ECO:0000313" key="3">
    <source>
        <dbReference type="Proteomes" id="UP000217211"/>
    </source>
</evidence>
<evidence type="ECO:0000313" key="2">
    <source>
        <dbReference type="EMBL" id="ASY66571.1"/>
    </source>
</evidence>
<keyword evidence="1" id="KW-0051">Antiviral defense</keyword>
<dbReference type="AlphaFoldDB" id="A0A249PKY1"/>
<dbReference type="GO" id="GO:0016779">
    <property type="term" value="F:nucleotidyltransferase activity"/>
    <property type="evidence" value="ECO:0007669"/>
    <property type="project" value="InterPro"/>
</dbReference>
<dbReference type="KEGG" id="esj:SJ05684_b55890"/>
<reference evidence="2 3" key="1">
    <citation type="submission" date="2017-08" db="EMBL/GenBank/DDBJ databases">
        <title>Multipartite genome sequences of Sinorhizobium species nodulating soybeans.</title>
        <authorList>
            <person name="Tian C.F."/>
        </authorList>
    </citation>
    <scope>NUCLEOTIDE SEQUENCE [LARGE SCALE GENOMIC DNA]</scope>
    <source>
        <strain evidence="2 3">CCBAU 05684</strain>
        <plasmid evidence="3">psj05684b</plasmid>
    </source>
</reference>
<protein>
    <recommendedName>
        <fullName evidence="4">Nucleotidyltransferase</fullName>
    </recommendedName>
</protein>
<dbReference type="RefSeq" id="WP_034857974.1">
    <property type="nucleotide sequence ID" value="NZ_AJQT01000101.1"/>
</dbReference>
<dbReference type="SUPFAM" id="SSF81301">
    <property type="entry name" value="Nucleotidyltransferase"/>
    <property type="match status" value="1"/>
</dbReference>
<sequence>MVPNARFLEFLQDIEPSPTTVSNSSKAHTGVRNHLKAHDDFKAKIEGDFLSGSYARNTSIRPKTDADGVVRPDVDIIIVTNYTEDDEPDDVLNDLCAALEDGGDGYVVERINKRSIKLITSLAEMDVVPVIEWGEQYKIPDRESGEWKLTDPPGHITWSRDRNSDFGGRLKPLVKLFKWWRRQNNSGKRPKGFVLEVLTALHAPQNETHYGEAFAQMLENIHKAYAFQAEMDIKPIIYDPSVAGSDILAKVSITQWKAFIAKVKTYADYARKAQSTDNMDDATWYWRKVFGSRFPATETEKVAKASSLLEKAAATAGTSSYVFPDAMAAPTKPRGFA</sequence>
<geneLocation type="plasmid" evidence="3">
    <name>psj05684b</name>
</geneLocation>
<keyword evidence="2" id="KW-0614">Plasmid</keyword>
<name>A0A249PKY1_9HYPH</name>
<dbReference type="Proteomes" id="UP000217211">
    <property type="component" value="Plasmid pSJ05684b"/>
</dbReference>
<dbReference type="InterPro" id="IPR043519">
    <property type="entry name" value="NT_sf"/>
</dbReference>
<evidence type="ECO:0008006" key="4">
    <source>
        <dbReference type="Google" id="ProtNLM"/>
    </source>
</evidence>
<evidence type="ECO:0000256" key="1">
    <source>
        <dbReference type="ARBA" id="ARBA00023118"/>
    </source>
</evidence>
<organism evidence="2 3">
    <name type="scientific">Sinorhizobium sojae CCBAU 05684</name>
    <dbReference type="NCBI Taxonomy" id="716928"/>
    <lineage>
        <taxon>Bacteria</taxon>
        <taxon>Pseudomonadati</taxon>
        <taxon>Pseudomonadota</taxon>
        <taxon>Alphaproteobacteria</taxon>
        <taxon>Hyphomicrobiales</taxon>
        <taxon>Rhizobiaceae</taxon>
        <taxon>Sinorhizobium/Ensifer group</taxon>
        <taxon>Sinorhizobium</taxon>
    </lineage>
</organism>
<dbReference type="InterPro" id="IPR006116">
    <property type="entry name" value="NT_2-5OAS_ClassI-CCAase"/>
</dbReference>
<proteinExistence type="predicted"/>